<dbReference type="EMBL" id="JAEACU010000010">
    <property type="protein sequence ID" value="KAH7515918.1"/>
    <property type="molecule type" value="Genomic_DNA"/>
</dbReference>
<dbReference type="Proteomes" id="UP000813462">
    <property type="component" value="Unassembled WGS sequence"/>
</dbReference>
<evidence type="ECO:0000313" key="1">
    <source>
        <dbReference type="EMBL" id="KAH7515918.1"/>
    </source>
</evidence>
<evidence type="ECO:0000313" key="2">
    <source>
        <dbReference type="Proteomes" id="UP000813462"/>
    </source>
</evidence>
<protein>
    <submittedName>
        <fullName evidence="1">Uncharacterized protein</fullName>
    </submittedName>
</protein>
<gene>
    <name evidence="1" type="ORF">FEM48_Zijuj10G0079200</name>
</gene>
<accession>A0A978UM66</accession>
<proteinExistence type="predicted"/>
<sequence>MEGSHNSLACSAKPQLELVANQESALRLSQLRLVGKVMSIKPIKKNVVQSIMKLKADAYTIVKEANYLKRVEIPRKEIFDTFLNNVNLDAKSEVTLVKGKEKILAFLEIDSREEDESRV</sequence>
<name>A0A978UM66_ZIZJJ</name>
<organism evidence="1 2">
    <name type="scientific">Ziziphus jujuba var. spinosa</name>
    <dbReference type="NCBI Taxonomy" id="714518"/>
    <lineage>
        <taxon>Eukaryota</taxon>
        <taxon>Viridiplantae</taxon>
        <taxon>Streptophyta</taxon>
        <taxon>Embryophyta</taxon>
        <taxon>Tracheophyta</taxon>
        <taxon>Spermatophyta</taxon>
        <taxon>Magnoliopsida</taxon>
        <taxon>eudicotyledons</taxon>
        <taxon>Gunneridae</taxon>
        <taxon>Pentapetalae</taxon>
        <taxon>rosids</taxon>
        <taxon>fabids</taxon>
        <taxon>Rosales</taxon>
        <taxon>Rhamnaceae</taxon>
        <taxon>Paliureae</taxon>
        <taxon>Ziziphus</taxon>
    </lineage>
</organism>
<reference evidence="1" key="1">
    <citation type="journal article" date="2021" name="Front. Plant Sci.">
        <title>Chromosome-Scale Genome Assembly for Chinese Sour Jujube and Insights Into Its Genome Evolution and Domestication Signature.</title>
        <authorList>
            <person name="Shen L.-Y."/>
            <person name="Luo H."/>
            <person name="Wang X.-L."/>
            <person name="Wang X.-M."/>
            <person name="Qiu X.-J."/>
            <person name="Liu H."/>
            <person name="Zhou S.-S."/>
            <person name="Jia K.-H."/>
            <person name="Nie S."/>
            <person name="Bao Y.-T."/>
            <person name="Zhang R.-G."/>
            <person name="Yun Q.-Z."/>
            <person name="Chai Y.-H."/>
            <person name="Lu J.-Y."/>
            <person name="Li Y."/>
            <person name="Zhao S.-W."/>
            <person name="Mao J.-F."/>
            <person name="Jia S.-G."/>
            <person name="Mao Y.-M."/>
        </authorList>
    </citation>
    <scope>NUCLEOTIDE SEQUENCE</scope>
    <source>
        <strain evidence="1">AT0</strain>
        <tissue evidence="1">Leaf</tissue>
    </source>
</reference>
<comment type="caution">
    <text evidence="1">The sequence shown here is derived from an EMBL/GenBank/DDBJ whole genome shotgun (WGS) entry which is preliminary data.</text>
</comment>
<dbReference type="AlphaFoldDB" id="A0A978UM66"/>